<evidence type="ECO:0000259" key="1">
    <source>
        <dbReference type="Pfam" id="PF04773"/>
    </source>
</evidence>
<dbReference type="PANTHER" id="PTHR30273:SF2">
    <property type="entry name" value="PROTEIN FECR"/>
    <property type="match status" value="1"/>
</dbReference>
<name>A0A1G8FF67_9GAMM</name>
<proteinExistence type="predicted"/>
<dbReference type="Pfam" id="PF04773">
    <property type="entry name" value="FecR"/>
    <property type="match status" value="1"/>
</dbReference>
<dbReference type="InterPro" id="IPR006860">
    <property type="entry name" value="FecR"/>
</dbReference>
<reference evidence="3 4" key="1">
    <citation type="submission" date="2016-10" db="EMBL/GenBank/DDBJ databases">
        <authorList>
            <person name="de Groot N.N."/>
        </authorList>
    </citation>
    <scope>NUCLEOTIDE SEQUENCE [LARGE SCALE GENOMIC DNA]</scope>
    <source>
        <strain evidence="3 4">LMG 18387</strain>
    </source>
</reference>
<evidence type="ECO:0000313" key="4">
    <source>
        <dbReference type="Proteomes" id="UP000198606"/>
    </source>
</evidence>
<evidence type="ECO:0000313" key="3">
    <source>
        <dbReference type="EMBL" id="SDH80791.1"/>
    </source>
</evidence>
<dbReference type="InterPro" id="IPR032623">
    <property type="entry name" value="FecR_N"/>
</dbReference>
<dbReference type="Proteomes" id="UP000198606">
    <property type="component" value="Unassembled WGS sequence"/>
</dbReference>
<dbReference type="InterPro" id="IPR012373">
    <property type="entry name" value="Ferrdict_sens_TM"/>
</dbReference>
<evidence type="ECO:0000259" key="2">
    <source>
        <dbReference type="Pfam" id="PF16220"/>
    </source>
</evidence>
<feature type="domain" description="FecR N-terminal" evidence="2">
    <location>
        <begin position="15"/>
        <end position="54"/>
    </location>
</feature>
<protein>
    <submittedName>
        <fullName evidence="3">FecR family protein</fullName>
    </submittedName>
</protein>
<dbReference type="Pfam" id="PF16220">
    <property type="entry name" value="DUF4880"/>
    <property type="match status" value="1"/>
</dbReference>
<gene>
    <name evidence="3" type="ORF">SAMN05216588_107256</name>
</gene>
<organism evidence="3 4">
    <name type="scientific">Phytopseudomonas flavescens</name>
    <dbReference type="NCBI Taxonomy" id="29435"/>
    <lineage>
        <taxon>Bacteria</taxon>
        <taxon>Pseudomonadati</taxon>
        <taxon>Pseudomonadota</taxon>
        <taxon>Gammaproteobacteria</taxon>
        <taxon>Pseudomonadales</taxon>
        <taxon>Pseudomonadaceae</taxon>
        <taxon>Phytopseudomonas</taxon>
    </lineage>
</organism>
<sequence>MSDLANKDAEARRVKQAIGWLMRLQQDDAPALRRQCEQWRREDAGHERAWQRVSGMHAELSQDLRTLPAGTVDTLENSAMRLRRRQALKLLSLTAVAGGSAWLAKDLSIVQPLLADQATAVGEHRHLTLGHGDELDLNTDTAVDVRLDDRQRLIVLRQGELFVSGTANSQRPLRVSTPHGLFEARAGAEPATRFGLRIGDGGINLHVEQGQVAVAGLPTFQATSGTRYRVADGRASAFERDDMDPSAWREGLIVTRDMRLQDFLDEVGRYRNGHLGYTRSVADLRLSGVFRLGDTDELLRVMAQTLPIRVQYLTRWWVRVEAA</sequence>
<dbReference type="RefSeq" id="WP_084304962.1">
    <property type="nucleotide sequence ID" value="NZ_FNDG01000007.1"/>
</dbReference>
<dbReference type="Gene3D" id="2.60.120.1440">
    <property type="match status" value="1"/>
</dbReference>
<accession>A0A1G8FF67</accession>
<dbReference type="PIRSF" id="PIRSF018266">
    <property type="entry name" value="FecR"/>
    <property type="match status" value="1"/>
</dbReference>
<dbReference type="AlphaFoldDB" id="A0A1G8FF67"/>
<dbReference type="EMBL" id="FNDG01000007">
    <property type="protein sequence ID" value="SDH80791.1"/>
    <property type="molecule type" value="Genomic_DNA"/>
</dbReference>
<feature type="domain" description="FecR protein" evidence="1">
    <location>
        <begin position="118"/>
        <end position="212"/>
    </location>
</feature>
<dbReference type="STRING" id="29435.SAMN05216588_107256"/>
<dbReference type="GO" id="GO:0016989">
    <property type="term" value="F:sigma factor antagonist activity"/>
    <property type="evidence" value="ECO:0007669"/>
    <property type="project" value="TreeGrafter"/>
</dbReference>
<dbReference type="PANTHER" id="PTHR30273">
    <property type="entry name" value="PERIPLASMIC SIGNAL SENSOR AND SIGMA FACTOR ACTIVATOR FECR-RELATED"/>
    <property type="match status" value="1"/>
</dbReference>